<keyword evidence="2" id="KW-1185">Reference proteome</keyword>
<sequence length="245" mass="28186">MLLTVKTKAATIAIAGKLEAALLDKWLKEGRTAADAFKLLNLDGGDTFLLSVSEDMPATFEKAVLNNWLSEKKSADDVFNFVLERFDEQIFETPDLNTWVSYVAKLDKENPYKTMWLTLQKHYNEAKLRSMVYKVEGSSRTEELARRLIEQMWLSDAITAEDMFIRLKLSLFPARLFEGPEITWWASYVTKLDPKNADEVMFSVLQSFYPSKRKLATLLKKAKRVDETKDIATRLEKQLLLSKAK</sequence>
<dbReference type="EMBL" id="JH159161">
    <property type="protein sequence ID" value="EGZ07895.1"/>
    <property type="molecule type" value="Genomic_DNA"/>
</dbReference>
<evidence type="ECO:0000313" key="1">
    <source>
        <dbReference type="EMBL" id="EGZ07895.1"/>
    </source>
</evidence>
<reference evidence="1 2" key="1">
    <citation type="journal article" date="2006" name="Science">
        <title>Phytophthora genome sequences uncover evolutionary origins and mechanisms of pathogenesis.</title>
        <authorList>
            <person name="Tyler B.M."/>
            <person name="Tripathy S."/>
            <person name="Zhang X."/>
            <person name="Dehal P."/>
            <person name="Jiang R.H."/>
            <person name="Aerts A."/>
            <person name="Arredondo F.D."/>
            <person name="Baxter L."/>
            <person name="Bensasson D."/>
            <person name="Beynon J.L."/>
            <person name="Chapman J."/>
            <person name="Damasceno C.M."/>
            <person name="Dorrance A.E."/>
            <person name="Dou D."/>
            <person name="Dickerman A.W."/>
            <person name="Dubchak I.L."/>
            <person name="Garbelotto M."/>
            <person name="Gijzen M."/>
            <person name="Gordon S.G."/>
            <person name="Govers F."/>
            <person name="Grunwald N.J."/>
            <person name="Huang W."/>
            <person name="Ivors K.L."/>
            <person name="Jones R.W."/>
            <person name="Kamoun S."/>
            <person name="Krampis K."/>
            <person name="Lamour K.H."/>
            <person name="Lee M.K."/>
            <person name="McDonald W.H."/>
            <person name="Medina M."/>
            <person name="Meijer H.J."/>
            <person name="Nordberg E.K."/>
            <person name="Maclean D.J."/>
            <person name="Ospina-Giraldo M.D."/>
            <person name="Morris P.F."/>
            <person name="Phuntumart V."/>
            <person name="Putnam N.H."/>
            <person name="Rash S."/>
            <person name="Rose J.K."/>
            <person name="Sakihama Y."/>
            <person name="Salamov A.A."/>
            <person name="Savidor A."/>
            <person name="Scheuring C.F."/>
            <person name="Smith B.M."/>
            <person name="Sobral B.W."/>
            <person name="Terry A."/>
            <person name="Torto-Alalibo T.A."/>
            <person name="Win J."/>
            <person name="Xu Z."/>
            <person name="Zhang H."/>
            <person name="Grigoriev I.V."/>
            <person name="Rokhsar D.S."/>
            <person name="Boore J.L."/>
        </authorList>
    </citation>
    <scope>NUCLEOTIDE SEQUENCE [LARGE SCALE GENOMIC DNA]</scope>
    <source>
        <strain evidence="1 2">P6497</strain>
    </source>
</reference>
<protein>
    <recommendedName>
        <fullName evidence="3">RXLR phytopathogen effector protein WY-domain domain-containing protein</fullName>
    </recommendedName>
</protein>
<gene>
    <name evidence="1" type="ORF">PHYSODRAFT_306053</name>
</gene>
<organism evidence="1 2">
    <name type="scientific">Phytophthora sojae (strain P6497)</name>
    <name type="common">Soybean stem and root rot agent</name>
    <name type="synonym">Phytophthora megasperma f. sp. glycines</name>
    <dbReference type="NCBI Taxonomy" id="1094619"/>
    <lineage>
        <taxon>Eukaryota</taxon>
        <taxon>Sar</taxon>
        <taxon>Stramenopiles</taxon>
        <taxon>Oomycota</taxon>
        <taxon>Peronosporomycetes</taxon>
        <taxon>Peronosporales</taxon>
        <taxon>Peronosporaceae</taxon>
        <taxon>Phytophthora</taxon>
    </lineage>
</organism>
<dbReference type="SMR" id="G5A7L9"/>
<dbReference type="GeneID" id="20642631"/>
<dbReference type="RefSeq" id="XP_009536067.1">
    <property type="nucleotide sequence ID" value="XM_009537772.1"/>
</dbReference>
<proteinExistence type="predicted"/>
<dbReference type="AlphaFoldDB" id="G5A7L9"/>
<dbReference type="InParanoid" id="G5A7L9"/>
<name>G5A7L9_PHYSP</name>
<evidence type="ECO:0008006" key="3">
    <source>
        <dbReference type="Google" id="ProtNLM"/>
    </source>
</evidence>
<dbReference type="Proteomes" id="UP000002640">
    <property type="component" value="Unassembled WGS sequence"/>
</dbReference>
<evidence type="ECO:0000313" key="2">
    <source>
        <dbReference type="Proteomes" id="UP000002640"/>
    </source>
</evidence>
<dbReference type="KEGG" id="psoj:PHYSODRAFT_306053"/>
<accession>G5A7L9</accession>